<evidence type="ECO:0000259" key="7">
    <source>
        <dbReference type="Pfam" id="PF00441"/>
    </source>
</evidence>
<reference evidence="10 11" key="1">
    <citation type="submission" date="2019-01" db="EMBL/GenBank/DDBJ databases">
        <title>Genomic insights into a novel species Rhodoferax sp.</title>
        <authorList>
            <person name="Jin L."/>
        </authorList>
    </citation>
    <scope>NUCLEOTIDE SEQUENCE [LARGE SCALE GENOMIC DNA]</scope>
    <source>
        <strain evidence="10 11">CHu59-6-5</strain>
    </source>
</reference>
<dbReference type="OrthoDB" id="7807987at2"/>
<evidence type="ECO:0000256" key="6">
    <source>
        <dbReference type="ARBA" id="ARBA00023002"/>
    </source>
</evidence>
<evidence type="ECO:0000256" key="3">
    <source>
        <dbReference type="ARBA" id="ARBA00011738"/>
    </source>
</evidence>
<dbReference type="SUPFAM" id="SSF56645">
    <property type="entry name" value="Acyl-CoA dehydrogenase NM domain-like"/>
    <property type="match status" value="1"/>
</dbReference>
<dbReference type="Gene3D" id="1.10.540.10">
    <property type="entry name" value="Acyl-CoA dehydrogenase/oxidase, N-terminal domain"/>
    <property type="match status" value="1"/>
</dbReference>
<dbReference type="InterPro" id="IPR006091">
    <property type="entry name" value="Acyl-CoA_Oxase/DH_mid-dom"/>
</dbReference>
<dbReference type="PANTHER" id="PTHR48083:SF13">
    <property type="entry name" value="ACYL-COA DEHYDROGENASE FAMILY MEMBER 11"/>
    <property type="match status" value="1"/>
</dbReference>
<dbReference type="AlphaFoldDB" id="A0A515DHG1"/>
<evidence type="ECO:0000313" key="11">
    <source>
        <dbReference type="Proteomes" id="UP000316798"/>
    </source>
</evidence>
<dbReference type="InterPro" id="IPR036250">
    <property type="entry name" value="AcylCo_DH-like_C"/>
</dbReference>
<dbReference type="GO" id="GO:0003995">
    <property type="term" value="F:acyl-CoA dehydrogenase activity"/>
    <property type="evidence" value="ECO:0007669"/>
    <property type="project" value="TreeGrafter"/>
</dbReference>
<comment type="cofactor">
    <cofactor evidence="1">
        <name>FAD</name>
        <dbReference type="ChEBI" id="CHEBI:57692"/>
    </cofactor>
</comment>
<dbReference type="InterPro" id="IPR050741">
    <property type="entry name" value="Acyl-CoA_dehydrogenase"/>
</dbReference>
<dbReference type="Pfam" id="PF02771">
    <property type="entry name" value="Acyl-CoA_dh_N"/>
    <property type="match status" value="1"/>
</dbReference>
<evidence type="ECO:0000313" key="10">
    <source>
        <dbReference type="EMBL" id="QDL39829.1"/>
    </source>
</evidence>
<evidence type="ECO:0000256" key="4">
    <source>
        <dbReference type="ARBA" id="ARBA00022630"/>
    </source>
</evidence>
<comment type="subunit">
    <text evidence="3">Homodimer.</text>
</comment>
<dbReference type="Proteomes" id="UP000316798">
    <property type="component" value="Chromosome"/>
</dbReference>
<dbReference type="CDD" id="cd00567">
    <property type="entry name" value="ACAD"/>
    <property type="match status" value="1"/>
</dbReference>
<dbReference type="Gene3D" id="2.40.110.10">
    <property type="entry name" value="Butyryl-CoA Dehydrogenase, subunit A, domain 2"/>
    <property type="match status" value="1"/>
</dbReference>
<dbReference type="InterPro" id="IPR009100">
    <property type="entry name" value="AcylCoA_DH/oxidase_NM_dom_sf"/>
</dbReference>
<feature type="domain" description="Acyl-CoA oxidase/dehydrogenase middle" evidence="8">
    <location>
        <begin position="127"/>
        <end position="220"/>
    </location>
</feature>
<dbReference type="GO" id="GO:0005737">
    <property type="term" value="C:cytoplasm"/>
    <property type="evidence" value="ECO:0007669"/>
    <property type="project" value="TreeGrafter"/>
</dbReference>
<proteinExistence type="inferred from homology"/>
<dbReference type="InterPro" id="IPR013786">
    <property type="entry name" value="AcylCoA_DH/ox_N"/>
</dbReference>
<accession>A0A515DHG1</accession>
<dbReference type="PANTHER" id="PTHR48083">
    <property type="entry name" value="MEDIUM-CHAIN SPECIFIC ACYL-COA DEHYDROGENASE, MITOCHONDRIAL-RELATED"/>
    <property type="match status" value="1"/>
</dbReference>
<keyword evidence="11" id="KW-1185">Reference proteome</keyword>
<comment type="similarity">
    <text evidence="2">Belongs to the acyl-CoA dehydrogenase family.</text>
</comment>
<evidence type="ECO:0000256" key="2">
    <source>
        <dbReference type="ARBA" id="ARBA00009347"/>
    </source>
</evidence>
<feature type="domain" description="Acyl-CoA dehydrogenase/oxidase N-terminal" evidence="9">
    <location>
        <begin position="6"/>
        <end position="123"/>
    </location>
</feature>
<dbReference type="GO" id="GO:0033539">
    <property type="term" value="P:fatty acid beta-oxidation using acyl-CoA dehydrogenase"/>
    <property type="evidence" value="ECO:0007669"/>
    <property type="project" value="TreeGrafter"/>
</dbReference>
<dbReference type="Gene3D" id="1.20.140.10">
    <property type="entry name" value="Butyryl-CoA Dehydrogenase, subunit A, domain 3"/>
    <property type="match status" value="1"/>
</dbReference>
<dbReference type="RefSeq" id="WP_142821330.1">
    <property type="nucleotide sequence ID" value="NZ_CP035503.1"/>
</dbReference>
<evidence type="ECO:0000256" key="1">
    <source>
        <dbReference type="ARBA" id="ARBA00001974"/>
    </source>
</evidence>
<dbReference type="InterPro" id="IPR009075">
    <property type="entry name" value="AcylCo_DH/oxidase_C"/>
</dbReference>
<keyword evidence="6" id="KW-0560">Oxidoreductase</keyword>
<dbReference type="SUPFAM" id="SSF47203">
    <property type="entry name" value="Acyl-CoA dehydrogenase C-terminal domain-like"/>
    <property type="match status" value="1"/>
</dbReference>
<dbReference type="InterPro" id="IPR046373">
    <property type="entry name" value="Acyl-CoA_Oxase/DH_mid-dom_sf"/>
</dbReference>
<dbReference type="EMBL" id="CP035503">
    <property type="protein sequence ID" value="QDL39829.1"/>
    <property type="molecule type" value="Genomic_DNA"/>
</dbReference>
<sequence>MFGHSEKLLELRDRVRHFVESEAIPRERIELAHDVQALDRVAHVLREKAKTAGIYAPQLPVELGGLGLSWRDRAVVLEEAGRSFLGPIAMNCAPPDQPNMINLIQQGSPQQRTKYLEPLIRGDIRSCFAMTEPAPGAGSDPSMLKTTAQRRPGGWVIDGHKWFISGAVDAAFAIVLAQTAEGATTFIVDADNPGYRVVRNIPSIDGFQIGGHGEIELHDCEVTDDAVLGEVGQGLAYAQLRLEPARLSHCMRFIGRASRAMGIAQEYVKTRFSFGKPLADLQQIQAMVADSHIDLHACRLMTWHAAAKMDAGESVKHESAMTKVFVSEAVGRVADRAAQMMGALGMSEDTPVSLILRELRPFRIYDGASELHRATLARRILKSSLRP</sequence>
<dbReference type="GO" id="GO:0050660">
    <property type="term" value="F:flavin adenine dinucleotide binding"/>
    <property type="evidence" value="ECO:0007669"/>
    <property type="project" value="InterPro"/>
</dbReference>
<feature type="domain" description="Acyl-CoA dehydrogenase/oxidase C-terminal" evidence="7">
    <location>
        <begin position="232"/>
        <end position="381"/>
    </location>
</feature>
<protein>
    <submittedName>
        <fullName evidence="10">Acyl-CoA dehydrogenase</fullName>
    </submittedName>
</protein>
<gene>
    <name evidence="10" type="ORF">EUB48_15240</name>
</gene>
<dbReference type="InterPro" id="IPR037069">
    <property type="entry name" value="AcylCoA_DH/ox_N_sf"/>
</dbReference>
<dbReference type="KEGG" id="rhf:EUB48_15240"/>
<evidence type="ECO:0000259" key="9">
    <source>
        <dbReference type="Pfam" id="PF02771"/>
    </source>
</evidence>
<evidence type="ECO:0000256" key="5">
    <source>
        <dbReference type="ARBA" id="ARBA00022827"/>
    </source>
</evidence>
<keyword evidence="4" id="KW-0285">Flavoprotein</keyword>
<dbReference type="Pfam" id="PF00441">
    <property type="entry name" value="Acyl-CoA_dh_1"/>
    <property type="match status" value="1"/>
</dbReference>
<keyword evidence="5" id="KW-0274">FAD</keyword>
<dbReference type="Pfam" id="PF02770">
    <property type="entry name" value="Acyl-CoA_dh_M"/>
    <property type="match status" value="1"/>
</dbReference>
<organism evidence="10 11">
    <name type="scientific">Rhodoferax sediminis</name>
    <dbReference type="NCBI Taxonomy" id="2509614"/>
    <lineage>
        <taxon>Bacteria</taxon>
        <taxon>Pseudomonadati</taxon>
        <taxon>Pseudomonadota</taxon>
        <taxon>Betaproteobacteria</taxon>
        <taxon>Burkholderiales</taxon>
        <taxon>Comamonadaceae</taxon>
        <taxon>Rhodoferax</taxon>
    </lineage>
</organism>
<evidence type="ECO:0000259" key="8">
    <source>
        <dbReference type="Pfam" id="PF02770"/>
    </source>
</evidence>
<name>A0A515DHG1_9BURK</name>